<organism evidence="2 3">
    <name type="scientific">Arthrobacter humicola</name>
    <dbReference type="NCBI Taxonomy" id="409291"/>
    <lineage>
        <taxon>Bacteria</taxon>
        <taxon>Bacillati</taxon>
        <taxon>Actinomycetota</taxon>
        <taxon>Actinomycetes</taxon>
        <taxon>Micrococcales</taxon>
        <taxon>Micrococcaceae</taxon>
        <taxon>Arthrobacter</taxon>
    </lineage>
</organism>
<dbReference type="InterPro" id="IPR034593">
    <property type="entry name" value="DgoD-like"/>
</dbReference>
<accession>A0ABN2YS86</accession>
<keyword evidence="3" id="KW-1185">Reference proteome</keyword>
<proteinExistence type="predicted"/>
<dbReference type="PANTHER" id="PTHR48080">
    <property type="entry name" value="D-GALACTONATE DEHYDRATASE-RELATED"/>
    <property type="match status" value="1"/>
</dbReference>
<dbReference type="InterPro" id="IPR036849">
    <property type="entry name" value="Enolase-like_C_sf"/>
</dbReference>
<feature type="domain" description="Mandelate racemase/muconate lactonizing enzyme N-terminal" evidence="1">
    <location>
        <begin position="4"/>
        <end position="63"/>
    </location>
</feature>
<sequence length="177" mass="19199">MAMIGQYIAPQLFIAQDPLNIEKIVGQMDTFVRDNNQSKALVGFALHDLKGKVPNVPVYQLLGGKNAEASEQGWVAGAGAEEEMAGEARRALDAGFSLIKIKSRANARKTCGTLPAAGFAYPTGFAVWPSKVLSDTGNLWRGAFHSGERAVFLHNHSRSVAAWRNRLRPLGPQESPR</sequence>
<comment type="caution">
    <text evidence="2">The sequence shown here is derived from an EMBL/GenBank/DDBJ whole genome shotgun (WGS) entry which is preliminary data.</text>
</comment>
<dbReference type="Gene3D" id="3.20.20.120">
    <property type="entry name" value="Enolase-like C-terminal domain"/>
    <property type="match status" value="1"/>
</dbReference>
<evidence type="ECO:0000259" key="1">
    <source>
        <dbReference type="Pfam" id="PF02746"/>
    </source>
</evidence>
<dbReference type="Proteomes" id="UP001500102">
    <property type="component" value="Unassembled WGS sequence"/>
</dbReference>
<dbReference type="RefSeq" id="WP_344363156.1">
    <property type="nucleotide sequence ID" value="NZ_BAAAQB010000013.1"/>
</dbReference>
<dbReference type="EMBL" id="BAAAQB010000013">
    <property type="protein sequence ID" value="GAA2130560.1"/>
    <property type="molecule type" value="Genomic_DNA"/>
</dbReference>
<protein>
    <recommendedName>
        <fullName evidence="1">Mandelate racemase/muconate lactonizing enzyme N-terminal domain-containing protein</fullName>
    </recommendedName>
</protein>
<dbReference type="Gene3D" id="3.30.390.10">
    <property type="entry name" value="Enolase-like, N-terminal domain"/>
    <property type="match status" value="1"/>
</dbReference>
<dbReference type="InterPro" id="IPR013341">
    <property type="entry name" value="Mandelate_racemase_N_dom"/>
</dbReference>
<name>A0ABN2YS86_9MICC</name>
<evidence type="ECO:0000313" key="2">
    <source>
        <dbReference type="EMBL" id="GAA2130560.1"/>
    </source>
</evidence>
<dbReference type="SUPFAM" id="SSF51604">
    <property type="entry name" value="Enolase C-terminal domain-like"/>
    <property type="match status" value="1"/>
</dbReference>
<gene>
    <name evidence="2" type="ORF">GCM10009825_11600</name>
</gene>
<dbReference type="Pfam" id="PF02746">
    <property type="entry name" value="MR_MLE_N"/>
    <property type="match status" value="1"/>
</dbReference>
<dbReference type="SUPFAM" id="SSF54826">
    <property type="entry name" value="Enolase N-terminal domain-like"/>
    <property type="match status" value="1"/>
</dbReference>
<evidence type="ECO:0000313" key="3">
    <source>
        <dbReference type="Proteomes" id="UP001500102"/>
    </source>
</evidence>
<reference evidence="2 3" key="1">
    <citation type="journal article" date="2019" name="Int. J. Syst. Evol. Microbiol.">
        <title>The Global Catalogue of Microorganisms (GCM) 10K type strain sequencing project: providing services to taxonomists for standard genome sequencing and annotation.</title>
        <authorList>
            <consortium name="The Broad Institute Genomics Platform"/>
            <consortium name="The Broad Institute Genome Sequencing Center for Infectious Disease"/>
            <person name="Wu L."/>
            <person name="Ma J."/>
        </authorList>
    </citation>
    <scope>NUCLEOTIDE SEQUENCE [LARGE SCALE GENOMIC DNA]</scope>
    <source>
        <strain evidence="2 3">JCM 15921</strain>
    </source>
</reference>
<dbReference type="InterPro" id="IPR029017">
    <property type="entry name" value="Enolase-like_N"/>
</dbReference>